<dbReference type="GO" id="GO:0010181">
    <property type="term" value="F:FMN binding"/>
    <property type="evidence" value="ECO:0007669"/>
    <property type="project" value="TreeGrafter"/>
</dbReference>
<proteinExistence type="predicted"/>
<evidence type="ECO:0000313" key="3">
    <source>
        <dbReference type="EMBL" id="RDZ12980.1"/>
    </source>
</evidence>
<dbReference type="SUPFAM" id="SSF52218">
    <property type="entry name" value="Flavoproteins"/>
    <property type="match status" value="1"/>
</dbReference>
<dbReference type="Pfam" id="PF02525">
    <property type="entry name" value="Flavodoxin_2"/>
    <property type="match status" value="1"/>
</dbReference>
<feature type="domain" description="Flavodoxin-like fold" evidence="2">
    <location>
        <begin position="1"/>
        <end position="170"/>
    </location>
</feature>
<accession>A0A3D8X0H9</accession>
<evidence type="ECO:0000313" key="4">
    <source>
        <dbReference type="Proteomes" id="UP000256519"/>
    </source>
</evidence>
<dbReference type="Proteomes" id="UP000256519">
    <property type="component" value="Unassembled WGS sequence"/>
</dbReference>
<dbReference type="EMBL" id="PQWM01000015">
    <property type="protein sequence ID" value="RDZ12980.1"/>
    <property type="molecule type" value="Genomic_DNA"/>
</dbReference>
<dbReference type="InterPro" id="IPR046980">
    <property type="entry name" value="KefG/KefF"/>
</dbReference>
<dbReference type="PANTHER" id="PTHR47307:SF1">
    <property type="entry name" value="GLUTATHIONE-REGULATED POTASSIUM-EFFLUX SYSTEM ANCILLARY PROTEIN KEFG"/>
    <property type="match status" value="1"/>
</dbReference>
<dbReference type="Gene3D" id="3.40.50.360">
    <property type="match status" value="1"/>
</dbReference>
<evidence type="ECO:0000259" key="2">
    <source>
        <dbReference type="Pfam" id="PF02525"/>
    </source>
</evidence>
<evidence type="ECO:0000256" key="1">
    <source>
        <dbReference type="ARBA" id="ARBA00023002"/>
    </source>
</evidence>
<gene>
    <name evidence="3" type="ORF">C3744_16995</name>
</gene>
<protein>
    <submittedName>
        <fullName evidence="3">General stress protein</fullName>
    </submittedName>
</protein>
<dbReference type="PANTHER" id="PTHR47307">
    <property type="entry name" value="GLUTATHIONE-REGULATED POTASSIUM-EFFLUX SYSTEM ANCILLARY PROTEIN KEFG"/>
    <property type="match status" value="1"/>
</dbReference>
<organism evidence="3 4">
    <name type="scientific">Priestia megaterium</name>
    <name type="common">Bacillus megaterium</name>
    <dbReference type="NCBI Taxonomy" id="1404"/>
    <lineage>
        <taxon>Bacteria</taxon>
        <taxon>Bacillati</taxon>
        <taxon>Bacillota</taxon>
        <taxon>Bacilli</taxon>
        <taxon>Bacillales</taxon>
        <taxon>Bacillaceae</taxon>
        <taxon>Priestia</taxon>
    </lineage>
</organism>
<dbReference type="InterPro" id="IPR029039">
    <property type="entry name" value="Flavoprotein-like_sf"/>
</dbReference>
<reference evidence="3 4" key="1">
    <citation type="journal article" date="2018" name="Appl. Environ. Microbiol.">
        <title>Antimicrobial susceptibility testing and tentative epidemiological cut-off values of five Bacillus species relevant for use as animal feed additives or for plant protection.</title>
        <authorList>
            <person name="Agerso Y."/>
            <person name="Stuer-Lauridsen B."/>
            <person name="Bjerre K."/>
            <person name="Jensen M.G."/>
            <person name="Johansen E."/>
            <person name="Bennedsen M."/>
            <person name="Brockmann E."/>
            <person name="Nielsen B."/>
        </authorList>
    </citation>
    <scope>NUCLEOTIDE SEQUENCE [LARGE SCALE GENOMIC DNA]</scope>
    <source>
        <strain evidence="3 4">CHCC20162</strain>
    </source>
</reference>
<keyword evidence="1" id="KW-0560">Oxidoreductase</keyword>
<dbReference type="GO" id="GO:0003955">
    <property type="term" value="F:NAD(P)H dehydrogenase (quinone) activity"/>
    <property type="evidence" value="ECO:0007669"/>
    <property type="project" value="TreeGrafter"/>
</dbReference>
<dbReference type="GO" id="GO:0009055">
    <property type="term" value="F:electron transfer activity"/>
    <property type="evidence" value="ECO:0007669"/>
    <property type="project" value="TreeGrafter"/>
</dbReference>
<sequence length="173" mass="19703">MKTLVILAHPNLASSRINKAWAERVKKEENVYVHDLYANYPDFKIDVEKEQELAVQFDRIVFQFPFYWYSSPALLKEWQDVVLTYGWAYGSKGTKLHGKEFIVATSTGGPAEAYQEGGYNRYPMSNLLLPFQAMANLTGMKFQTPFLFQGAGGDLSNKVIQDSAESYAQLLRQ</sequence>
<dbReference type="AlphaFoldDB" id="A0A3D8X0H9"/>
<dbReference type="RefSeq" id="WP_116075578.1">
    <property type="nucleotide sequence ID" value="NZ_CP187630.1"/>
</dbReference>
<dbReference type="InterPro" id="IPR003680">
    <property type="entry name" value="Flavodoxin_fold"/>
</dbReference>
<comment type="caution">
    <text evidence="3">The sequence shown here is derived from an EMBL/GenBank/DDBJ whole genome shotgun (WGS) entry which is preliminary data.</text>
</comment>
<name>A0A3D8X0H9_PRIMG</name>